<dbReference type="EMBL" id="JAPWDV010000002">
    <property type="protein sequence ID" value="KAJ6220428.1"/>
    <property type="molecule type" value="Genomic_DNA"/>
</dbReference>
<evidence type="ECO:0000313" key="3">
    <source>
        <dbReference type="Proteomes" id="UP001142055"/>
    </source>
</evidence>
<organism evidence="2 3">
    <name type="scientific">Blomia tropicalis</name>
    <name type="common">Mite</name>
    <dbReference type="NCBI Taxonomy" id="40697"/>
    <lineage>
        <taxon>Eukaryota</taxon>
        <taxon>Metazoa</taxon>
        <taxon>Ecdysozoa</taxon>
        <taxon>Arthropoda</taxon>
        <taxon>Chelicerata</taxon>
        <taxon>Arachnida</taxon>
        <taxon>Acari</taxon>
        <taxon>Acariformes</taxon>
        <taxon>Sarcoptiformes</taxon>
        <taxon>Astigmata</taxon>
        <taxon>Glycyphagoidea</taxon>
        <taxon>Echimyopodidae</taxon>
        <taxon>Blomia</taxon>
    </lineage>
</organism>
<gene>
    <name evidence="2" type="ORF">RDWZM_006240</name>
</gene>
<comment type="caution">
    <text evidence="2">The sequence shown here is derived from an EMBL/GenBank/DDBJ whole genome shotgun (WGS) entry which is preliminary data.</text>
</comment>
<keyword evidence="1" id="KW-0812">Transmembrane</keyword>
<reference evidence="2" key="1">
    <citation type="submission" date="2022-12" db="EMBL/GenBank/DDBJ databases">
        <title>Genome assemblies of Blomia tropicalis.</title>
        <authorList>
            <person name="Cui Y."/>
        </authorList>
    </citation>
    <scope>NUCLEOTIDE SEQUENCE</scope>
    <source>
        <tissue evidence="2">Adult mites</tissue>
    </source>
</reference>
<evidence type="ECO:0000256" key="1">
    <source>
        <dbReference type="SAM" id="Phobius"/>
    </source>
</evidence>
<protein>
    <submittedName>
        <fullName evidence="2">Uncharacterized protein</fullName>
    </submittedName>
</protein>
<sequence length="202" mass="23048">MIPYESRPQQSNKPMSFFVKKWLLVLFLLIDILYTLVFGMFLLLELSMSTSHKEQMLFEFIPTGISNPKGYMKIFIIFQAIATICLTVIDIIGLCGVLSETFILTGAFCVIKLFQTVISVAIAIYNTPLWGHAILSLAIIVVLLLFLHELYRIHKINYWNELAINTDTDSDEEFKTNVNGQKLQSPTTPILTEKLTNEHLKT</sequence>
<keyword evidence="1" id="KW-1133">Transmembrane helix</keyword>
<keyword evidence="3" id="KW-1185">Reference proteome</keyword>
<keyword evidence="1" id="KW-0472">Membrane</keyword>
<feature type="transmembrane region" description="Helical" evidence="1">
    <location>
        <begin position="102"/>
        <end position="124"/>
    </location>
</feature>
<feature type="transmembrane region" description="Helical" evidence="1">
    <location>
        <begin position="21"/>
        <end position="44"/>
    </location>
</feature>
<dbReference type="AlphaFoldDB" id="A0A9Q0M5R4"/>
<dbReference type="Proteomes" id="UP001142055">
    <property type="component" value="Chromosome 2"/>
</dbReference>
<feature type="transmembrane region" description="Helical" evidence="1">
    <location>
        <begin position="74"/>
        <end position="95"/>
    </location>
</feature>
<name>A0A9Q0M5R4_BLOTA</name>
<feature type="transmembrane region" description="Helical" evidence="1">
    <location>
        <begin position="130"/>
        <end position="147"/>
    </location>
</feature>
<accession>A0A9Q0M5R4</accession>
<proteinExistence type="predicted"/>
<evidence type="ECO:0000313" key="2">
    <source>
        <dbReference type="EMBL" id="KAJ6220428.1"/>
    </source>
</evidence>